<feature type="transmembrane region" description="Helical" evidence="1">
    <location>
        <begin position="208"/>
        <end position="226"/>
    </location>
</feature>
<feature type="domain" description="EamA" evidence="2">
    <location>
        <begin position="5"/>
        <end position="138"/>
    </location>
</feature>
<dbReference type="Proteomes" id="UP000526408">
    <property type="component" value="Unassembled WGS sequence"/>
</dbReference>
<feature type="transmembrane region" description="Helical" evidence="1">
    <location>
        <begin position="93"/>
        <end position="115"/>
    </location>
</feature>
<organism evidence="3 4">
    <name type="scientific">Roseicyclus persicicus</name>
    <dbReference type="NCBI Taxonomy" id="2650661"/>
    <lineage>
        <taxon>Bacteria</taxon>
        <taxon>Pseudomonadati</taxon>
        <taxon>Pseudomonadota</taxon>
        <taxon>Alphaproteobacteria</taxon>
        <taxon>Rhodobacterales</taxon>
        <taxon>Roseobacteraceae</taxon>
        <taxon>Roseicyclus</taxon>
    </lineage>
</organism>
<feature type="transmembrane region" description="Helical" evidence="1">
    <location>
        <begin position="263"/>
        <end position="281"/>
    </location>
</feature>
<keyword evidence="1" id="KW-0812">Transmembrane</keyword>
<gene>
    <name evidence="3" type="ORF">HCU73_15605</name>
</gene>
<evidence type="ECO:0000313" key="4">
    <source>
        <dbReference type="Proteomes" id="UP000526408"/>
    </source>
</evidence>
<feature type="transmembrane region" description="Helical" evidence="1">
    <location>
        <begin position="60"/>
        <end position="87"/>
    </location>
</feature>
<reference evidence="3 4" key="1">
    <citation type="submission" date="2020-04" db="EMBL/GenBank/DDBJ databases">
        <authorList>
            <person name="Yoon J."/>
        </authorList>
    </citation>
    <scope>NUCLEOTIDE SEQUENCE [LARGE SCALE GENOMIC DNA]</scope>
    <source>
        <strain evidence="3 4">KMU-115</strain>
    </source>
</reference>
<dbReference type="PANTHER" id="PTHR22911:SF135">
    <property type="entry name" value="BLR4310 PROTEIN"/>
    <property type="match status" value="1"/>
</dbReference>
<evidence type="ECO:0000256" key="1">
    <source>
        <dbReference type="SAM" id="Phobius"/>
    </source>
</evidence>
<feature type="transmembrane region" description="Helical" evidence="1">
    <location>
        <begin position="148"/>
        <end position="167"/>
    </location>
</feature>
<dbReference type="GO" id="GO:0016020">
    <property type="term" value="C:membrane"/>
    <property type="evidence" value="ECO:0007669"/>
    <property type="project" value="InterPro"/>
</dbReference>
<sequence>MRYGTGAALVMAAALLWSLQGLAFRQIEAADPWAILFWRSLGMLPVLALFIAVRGRGRLVAAILGAGRDGVIGGLGLIFAFGGAVYAIQSTTIANAVFLFAASPFLTALLAWAVLGERVPARTWASIGVAALGIAVMVWGGLDRGALAGNLAALSSAAGFAVFTVTLRRGGIRDPLPGVVLGGVFSMIAAAAMTGLAGGTLAVTLPDAGWSLGMGAVTLAGGMVLYTLGSRAVPAAELTLFTMLEVMLAPFWVWLVLGETASRATLAGGLVILAAMALSAIRPRRGAAVPGAPA</sequence>
<dbReference type="SUPFAM" id="SSF103481">
    <property type="entry name" value="Multidrug resistance efflux transporter EmrE"/>
    <property type="match status" value="2"/>
</dbReference>
<feature type="transmembrane region" description="Helical" evidence="1">
    <location>
        <begin position="179"/>
        <end position="202"/>
    </location>
</feature>
<keyword evidence="1" id="KW-0472">Membrane</keyword>
<keyword evidence="1" id="KW-1133">Transmembrane helix</keyword>
<dbReference type="InterPro" id="IPR037185">
    <property type="entry name" value="EmrE-like"/>
</dbReference>
<comment type="caution">
    <text evidence="3">The sequence shown here is derived from an EMBL/GenBank/DDBJ whole genome shotgun (WGS) entry which is preliminary data.</text>
</comment>
<accession>A0A7X6H0X6</accession>
<name>A0A7X6H0X6_9RHOB</name>
<feature type="transmembrane region" description="Helical" evidence="1">
    <location>
        <begin position="35"/>
        <end position="53"/>
    </location>
</feature>
<evidence type="ECO:0000259" key="2">
    <source>
        <dbReference type="Pfam" id="PF00892"/>
    </source>
</evidence>
<feature type="transmembrane region" description="Helical" evidence="1">
    <location>
        <begin position="124"/>
        <end position="142"/>
    </location>
</feature>
<proteinExistence type="predicted"/>
<dbReference type="AlphaFoldDB" id="A0A7X6H0X6"/>
<dbReference type="InterPro" id="IPR000620">
    <property type="entry name" value="EamA_dom"/>
</dbReference>
<dbReference type="EMBL" id="JAAZQQ010000006">
    <property type="protein sequence ID" value="NKX46021.1"/>
    <property type="molecule type" value="Genomic_DNA"/>
</dbReference>
<protein>
    <submittedName>
        <fullName evidence="3">DMT family transporter</fullName>
    </submittedName>
</protein>
<evidence type="ECO:0000313" key="3">
    <source>
        <dbReference type="EMBL" id="NKX46021.1"/>
    </source>
</evidence>
<keyword evidence="4" id="KW-1185">Reference proteome</keyword>
<dbReference type="PANTHER" id="PTHR22911">
    <property type="entry name" value="ACYL-MALONYL CONDENSING ENZYME-RELATED"/>
    <property type="match status" value="1"/>
</dbReference>
<dbReference type="Pfam" id="PF00892">
    <property type="entry name" value="EamA"/>
    <property type="match status" value="1"/>
</dbReference>
<dbReference type="RefSeq" id="WP_168624412.1">
    <property type="nucleotide sequence ID" value="NZ_JAAZQQ010000006.1"/>
</dbReference>
<feature type="transmembrane region" description="Helical" evidence="1">
    <location>
        <begin position="238"/>
        <end position="257"/>
    </location>
</feature>